<accession>A0AAV3YZ38</accession>
<keyword evidence="2" id="KW-1185">Reference proteome</keyword>
<protein>
    <submittedName>
        <fullName evidence="1">Ras association domain-containing protein 8</fullName>
    </submittedName>
</protein>
<evidence type="ECO:0000313" key="2">
    <source>
        <dbReference type="Proteomes" id="UP000735302"/>
    </source>
</evidence>
<proteinExistence type="predicted"/>
<reference evidence="1 2" key="1">
    <citation type="journal article" date="2021" name="Elife">
        <title>Chloroplast acquisition without the gene transfer in kleptoplastic sea slugs, Plakobranchus ocellatus.</title>
        <authorList>
            <person name="Maeda T."/>
            <person name="Takahashi S."/>
            <person name="Yoshida T."/>
            <person name="Shimamura S."/>
            <person name="Takaki Y."/>
            <person name="Nagai Y."/>
            <person name="Toyoda A."/>
            <person name="Suzuki Y."/>
            <person name="Arimoto A."/>
            <person name="Ishii H."/>
            <person name="Satoh N."/>
            <person name="Nishiyama T."/>
            <person name="Hasebe M."/>
            <person name="Maruyama T."/>
            <person name="Minagawa J."/>
            <person name="Obokata J."/>
            <person name="Shigenobu S."/>
        </authorList>
    </citation>
    <scope>NUCLEOTIDE SEQUENCE [LARGE SCALE GENOMIC DNA]</scope>
</reference>
<dbReference type="Proteomes" id="UP000735302">
    <property type="component" value="Unassembled WGS sequence"/>
</dbReference>
<evidence type="ECO:0000313" key="1">
    <source>
        <dbReference type="EMBL" id="GFN87699.1"/>
    </source>
</evidence>
<gene>
    <name evidence="1" type="ORF">PoB_001420500</name>
</gene>
<comment type="caution">
    <text evidence="1">The sequence shown here is derived from an EMBL/GenBank/DDBJ whole genome shotgun (WGS) entry which is preliminary data.</text>
</comment>
<name>A0AAV3YZ38_9GAST</name>
<sequence length="100" mass="11360">MPPLSIPRNEPRGCVRWLQGHRDNGSKPTVDIPAVDADSRVCLEMNSSYNPDSASNGYNEATITTSSPTDQCYFLPQSFSYPMLRHEEFRRNITLHRLGF</sequence>
<dbReference type="EMBL" id="BLXT01001780">
    <property type="protein sequence ID" value="GFN87699.1"/>
    <property type="molecule type" value="Genomic_DNA"/>
</dbReference>
<dbReference type="AlphaFoldDB" id="A0AAV3YZ38"/>
<organism evidence="1 2">
    <name type="scientific">Plakobranchus ocellatus</name>
    <dbReference type="NCBI Taxonomy" id="259542"/>
    <lineage>
        <taxon>Eukaryota</taxon>
        <taxon>Metazoa</taxon>
        <taxon>Spiralia</taxon>
        <taxon>Lophotrochozoa</taxon>
        <taxon>Mollusca</taxon>
        <taxon>Gastropoda</taxon>
        <taxon>Heterobranchia</taxon>
        <taxon>Euthyneura</taxon>
        <taxon>Panpulmonata</taxon>
        <taxon>Sacoglossa</taxon>
        <taxon>Placobranchoidea</taxon>
        <taxon>Plakobranchidae</taxon>
        <taxon>Plakobranchus</taxon>
    </lineage>
</organism>